<keyword evidence="3" id="KW-1185">Reference proteome</keyword>
<feature type="chain" id="PRO_5019409120" evidence="1">
    <location>
        <begin position="23"/>
        <end position="228"/>
    </location>
</feature>
<protein>
    <submittedName>
        <fullName evidence="2">Uncharacterized protein</fullName>
    </submittedName>
</protein>
<dbReference type="RefSeq" id="WP_125325960.1">
    <property type="nucleotide sequence ID" value="NZ_CP034328.1"/>
</dbReference>
<gene>
    <name evidence="2" type="ORF">EI545_13525</name>
</gene>
<name>A0A3S8U8B9_9RHOB</name>
<keyword evidence="1" id="KW-0732">Signal</keyword>
<sequence length="228" mass="23718">MTRRTSLLSALILALGLAPASAEEPNLSANPSGSHGTAQRLILAQRTWDQALSTGDVLPMLVAIRLARSVTLRPAGGWERTTIGDPVPDAPTGRTAAPDPASAAALAIARNLVGDDPDLQDLAYDLDAQLPRGRLETATEARADLGPGQTDTWRLALFGEVAAELALIGDGDGPLSLTLTDEAGNILCASPLSRDPALCRLTPARNGFFTASIHNPGATVNSYRLIGN</sequence>
<dbReference type="OrthoDB" id="1092590at2"/>
<reference evidence="2 3" key="1">
    <citation type="submission" date="2018-12" db="EMBL/GenBank/DDBJ databases">
        <title>Complete genome sequencing of Tabrizicola sp. K13M18.</title>
        <authorList>
            <person name="Bae J.-W."/>
        </authorList>
    </citation>
    <scope>NUCLEOTIDE SEQUENCE [LARGE SCALE GENOMIC DNA]</scope>
    <source>
        <strain evidence="2 3">K13M18</strain>
    </source>
</reference>
<feature type="signal peptide" evidence="1">
    <location>
        <begin position="1"/>
        <end position="22"/>
    </location>
</feature>
<proteinExistence type="predicted"/>
<evidence type="ECO:0000256" key="1">
    <source>
        <dbReference type="SAM" id="SignalP"/>
    </source>
</evidence>
<organism evidence="2 3">
    <name type="scientific">Tabrizicola piscis</name>
    <dbReference type="NCBI Taxonomy" id="2494374"/>
    <lineage>
        <taxon>Bacteria</taxon>
        <taxon>Pseudomonadati</taxon>
        <taxon>Pseudomonadota</taxon>
        <taxon>Alphaproteobacteria</taxon>
        <taxon>Rhodobacterales</taxon>
        <taxon>Paracoccaceae</taxon>
        <taxon>Tabrizicola</taxon>
    </lineage>
</organism>
<evidence type="ECO:0000313" key="3">
    <source>
        <dbReference type="Proteomes" id="UP000282002"/>
    </source>
</evidence>
<dbReference type="EMBL" id="CP034328">
    <property type="protein sequence ID" value="AZL59765.1"/>
    <property type="molecule type" value="Genomic_DNA"/>
</dbReference>
<accession>A0A3S8U8B9</accession>
<dbReference type="AlphaFoldDB" id="A0A3S8U8B9"/>
<evidence type="ECO:0000313" key="2">
    <source>
        <dbReference type="EMBL" id="AZL59765.1"/>
    </source>
</evidence>
<dbReference type="Proteomes" id="UP000282002">
    <property type="component" value="Chromosome"/>
</dbReference>
<dbReference type="KEGG" id="taw:EI545_13525"/>